<gene>
    <name evidence="2" type="ORF">E1283_19430</name>
</gene>
<proteinExistence type="predicted"/>
<evidence type="ECO:0000313" key="2">
    <source>
        <dbReference type="EMBL" id="TDC73349.1"/>
    </source>
</evidence>
<dbReference type="RefSeq" id="WP_132819365.1">
    <property type="nucleotide sequence ID" value="NZ_SMKI01000204.1"/>
</dbReference>
<accession>A0A4R4TG95</accession>
<reference evidence="2 3" key="1">
    <citation type="submission" date="2019-03" db="EMBL/GenBank/DDBJ databases">
        <title>Draft genome sequences of novel Actinobacteria.</title>
        <authorList>
            <person name="Sahin N."/>
            <person name="Ay H."/>
            <person name="Saygin H."/>
        </authorList>
    </citation>
    <scope>NUCLEOTIDE SEQUENCE [LARGE SCALE GENOMIC DNA]</scope>
    <source>
        <strain evidence="2 3">DSM 41900</strain>
    </source>
</reference>
<dbReference type="Pfam" id="PF09860">
    <property type="entry name" value="DUF2087"/>
    <property type="match status" value="1"/>
</dbReference>
<organism evidence="2 3">
    <name type="scientific">Streptomyces hainanensis</name>
    <dbReference type="NCBI Taxonomy" id="402648"/>
    <lineage>
        <taxon>Bacteria</taxon>
        <taxon>Bacillati</taxon>
        <taxon>Actinomycetota</taxon>
        <taxon>Actinomycetes</taxon>
        <taxon>Kitasatosporales</taxon>
        <taxon>Streptomycetaceae</taxon>
        <taxon>Streptomyces</taxon>
    </lineage>
</organism>
<dbReference type="EMBL" id="SMKI01000204">
    <property type="protein sequence ID" value="TDC73349.1"/>
    <property type="molecule type" value="Genomic_DNA"/>
</dbReference>
<protein>
    <submittedName>
        <fullName evidence="2">DUF2087 domain-containing protein</fullName>
    </submittedName>
</protein>
<sequence length="92" mass="10465">MSDEQSGSHGVQALFASGRLVAIPRRQARRRQLLEHLADTLFEPGRTYHEREVNEALLRVHDDCAALRRHLVDDGWLTRSPDGRHYLLAPGV</sequence>
<evidence type="ECO:0000259" key="1">
    <source>
        <dbReference type="Pfam" id="PF09860"/>
    </source>
</evidence>
<dbReference type="Proteomes" id="UP000295345">
    <property type="component" value="Unassembled WGS sequence"/>
</dbReference>
<feature type="domain" description="DUF2087" evidence="1">
    <location>
        <begin position="19"/>
        <end position="86"/>
    </location>
</feature>
<dbReference type="InterPro" id="IPR018656">
    <property type="entry name" value="DUF2087"/>
</dbReference>
<keyword evidence="3" id="KW-1185">Reference proteome</keyword>
<evidence type="ECO:0000313" key="3">
    <source>
        <dbReference type="Proteomes" id="UP000295345"/>
    </source>
</evidence>
<dbReference type="OrthoDB" id="529288at2"/>
<name>A0A4R4TG95_9ACTN</name>
<comment type="caution">
    <text evidence="2">The sequence shown here is derived from an EMBL/GenBank/DDBJ whole genome shotgun (WGS) entry which is preliminary data.</text>
</comment>
<dbReference type="AlphaFoldDB" id="A0A4R4TG95"/>